<dbReference type="UniPathway" id="UPA00196"/>
<evidence type="ECO:0000256" key="1">
    <source>
        <dbReference type="ARBA" id="ARBA00004477"/>
    </source>
</evidence>
<keyword evidence="9 10" id="KW-0472">Membrane</keyword>
<evidence type="ECO:0000256" key="5">
    <source>
        <dbReference type="ARBA" id="ARBA00022679"/>
    </source>
</evidence>
<evidence type="ECO:0000313" key="12">
    <source>
        <dbReference type="Proteomes" id="UP000320776"/>
    </source>
</evidence>
<keyword evidence="5" id="KW-0808">Transferase</keyword>
<dbReference type="Pfam" id="PF04188">
    <property type="entry name" value="Mannosyl_trans2"/>
    <property type="match status" value="1"/>
</dbReference>
<proteinExistence type="predicted"/>
<feature type="transmembrane region" description="Helical" evidence="10">
    <location>
        <begin position="292"/>
        <end position="314"/>
    </location>
</feature>
<feature type="transmembrane region" description="Helical" evidence="10">
    <location>
        <begin position="187"/>
        <end position="216"/>
    </location>
</feature>
<feature type="transmembrane region" description="Helical" evidence="10">
    <location>
        <begin position="24"/>
        <end position="46"/>
    </location>
</feature>
<feature type="transmembrane region" description="Helical" evidence="10">
    <location>
        <begin position="89"/>
        <end position="108"/>
    </location>
</feature>
<dbReference type="GO" id="GO:0031501">
    <property type="term" value="C:mannosyltransferase complex"/>
    <property type="evidence" value="ECO:0007669"/>
    <property type="project" value="TreeGrafter"/>
</dbReference>
<feature type="transmembrane region" description="Helical" evidence="10">
    <location>
        <begin position="326"/>
        <end position="359"/>
    </location>
</feature>
<dbReference type="GO" id="GO:0000009">
    <property type="term" value="F:alpha-1,6-mannosyltransferase activity"/>
    <property type="evidence" value="ECO:0007669"/>
    <property type="project" value="InterPro"/>
</dbReference>
<dbReference type="GO" id="GO:0016020">
    <property type="term" value="C:membrane"/>
    <property type="evidence" value="ECO:0007669"/>
    <property type="project" value="GOC"/>
</dbReference>
<keyword evidence="6 10" id="KW-0812">Transmembrane</keyword>
<dbReference type="GO" id="GO:0006506">
    <property type="term" value="P:GPI anchor biosynthetic process"/>
    <property type="evidence" value="ECO:0007669"/>
    <property type="project" value="UniProtKB-UniPathway"/>
</dbReference>
<dbReference type="KEGG" id="sted:SPTER_09770"/>
<protein>
    <recommendedName>
        <fullName evidence="13">Mannosyltransferase (PIG-V)</fullName>
    </recommendedName>
</protein>
<evidence type="ECO:0000256" key="6">
    <source>
        <dbReference type="ARBA" id="ARBA00022692"/>
    </source>
</evidence>
<dbReference type="GO" id="GO:0004376">
    <property type="term" value="F:GPI mannosyltransferase activity"/>
    <property type="evidence" value="ECO:0007669"/>
    <property type="project" value="InterPro"/>
</dbReference>
<gene>
    <name evidence="11" type="ORF">SPTER_09770</name>
</gene>
<evidence type="ECO:0000256" key="9">
    <source>
        <dbReference type="ARBA" id="ARBA00023136"/>
    </source>
</evidence>
<dbReference type="Proteomes" id="UP000320776">
    <property type="component" value="Chromosome"/>
</dbReference>
<dbReference type="RefSeq" id="WP_170233147.1">
    <property type="nucleotide sequence ID" value="NZ_CP036259.1"/>
</dbReference>
<dbReference type="AlphaFoldDB" id="A0A517DQT8"/>
<dbReference type="InterPro" id="IPR007315">
    <property type="entry name" value="PIG-V/Gpi18"/>
</dbReference>
<reference evidence="11 12" key="1">
    <citation type="submission" date="2019-02" db="EMBL/GenBank/DDBJ databases">
        <title>Closed genome of Sporomusa termitida DSM 4440.</title>
        <authorList>
            <person name="Poehlein A."/>
            <person name="Daniel R."/>
        </authorList>
    </citation>
    <scope>NUCLEOTIDE SEQUENCE [LARGE SCALE GENOMIC DNA]</scope>
    <source>
        <strain evidence="11 12">DSM 4440</strain>
    </source>
</reference>
<evidence type="ECO:0000313" key="11">
    <source>
        <dbReference type="EMBL" id="QDR79687.1"/>
    </source>
</evidence>
<feature type="transmembrane region" description="Helical" evidence="10">
    <location>
        <begin position="365"/>
        <end position="391"/>
    </location>
</feature>
<comment type="pathway">
    <text evidence="2">Glycolipid biosynthesis; glycosylphosphatidylinositol-anchor biosynthesis.</text>
</comment>
<evidence type="ECO:0000256" key="7">
    <source>
        <dbReference type="ARBA" id="ARBA00022824"/>
    </source>
</evidence>
<name>A0A517DQT8_9FIRM</name>
<sequence length="392" mass="43816">MPHGNMLAHFFFKAAGLPGGRNAAALRIVALAYGFHTLLVLAALLLTDLLPGREAAGFLNPGAGQTLPFIEKFIKWDAHWYTYIAETGYNIQSIVFFPVTILLIKAVAGSGLGYVAAGFVVCNLFTLLSYYVMAKTFLLDFSAKETQRALLAYATLPTSFFLNSVYTEPVFIVWSLACLYCLRTDKWWQAGLFAALAALTRNLGVLLTVVLVYEFIKHYYDDRKWKPSMLAAFLPVLAFGAFCVYNNRLFGDPLAFVHSQQAWGRQFGFPWDNFWNNLGLIQAGVPLVETGLYLDAVLTALTGIALVFATAVPGYRLPGKYVLTGWLWFLLPLFSTSPVYPLYSMARFVLVIFPLYLFLARLPTLWFFGLLWLQAAGLVLCTALFINWCWLG</sequence>
<keyword evidence="8 10" id="KW-1133">Transmembrane helix</keyword>
<keyword evidence="7" id="KW-0256">Endoplasmic reticulum</keyword>
<keyword evidence="3" id="KW-0337">GPI-anchor biosynthesis</keyword>
<dbReference type="EMBL" id="CP036259">
    <property type="protein sequence ID" value="QDR79687.1"/>
    <property type="molecule type" value="Genomic_DNA"/>
</dbReference>
<evidence type="ECO:0000256" key="4">
    <source>
        <dbReference type="ARBA" id="ARBA00022676"/>
    </source>
</evidence>
<evidence type="ECO:0008006" key="13">
    <source>
        <dbReference type="Google" id="ProtNLM"/>
    </source>
</evidence>
<keyword evidence="4" id="KW-0328">Glycosyltransferase</keyword>
<feature type="transmembrane region" description="Helical" evidence="10">
    <location>
        <begin position="228"/>
        <end position="247"/>
    </location>
</feature>
<keyword evidence="12" id="KW-1185">Reference proteome</keyword>
<comment type="subcellular location">
    <subcellularLocation>
        <location evidence="1">Endoplasmic reticulum membrane</location>
        <topology evidence="1">Multi-pass membrane protein</topology>
    </subcellularLocation>
</comment>
<evidence type="ECO:0000256" key="8">
    <source>
        <dbReference type="ARBA" id="ARBA00022989"/>
    </source>
</evidence>
<dbReference type="PANTHER" id="PTHR12468:SF2">
    <property type="entry name" value="GPI MANNOSYLTRANSFERASE 2"/>
    <property type="match status" value="1"/>
</dbReference>
<evidence type="ECO:0000256" key="2">
    <source>
        <dbReference type="ARBA" id="ARBA00004687"/>
    </source>
</evidence>
<evidence type="ECO:0000256" key="10">
    <source>
        <dbReference type="SAM" id="Phobius"/>
    </source>
</evidence>
<organism evidence="11 12">
    <name type="scientific">Sporomusa termitida</name>
    <dbReference type="NCBI Taxonomy" id="2377"/>
    <lineage>
        <taxon>Bacteria</taxon>
        <taxon>Bacillati</taxon>
        <taxon>Bacillota</taxon>
        <taxon>Negativicutes</taxon>
        <taxon>Selenomonadales</taxon>
        <taxon>Sporomusaceae</taxon>
        <taxon>Sporomusa</taxon>
    </lineage>
</organism>
<dbReference type="PANTHER" id="PTHR12468">
    <property type="entry name" value="GPI MANNOSYLTRANSFERASE 2"/>
    <property type="match status" value="1"/>
</dbReference>
<accession>A0A517DQT8</accession>
<evidence type="ECO:0000256" key="3">
    <source>
        <dbReference type="ARBA" id="ARBA00022502"/>
    </source>
</evidence>
<feature type="transmembrane region" description="Helical" evidence="10">
    <location>
        <begin position="114"/>
        <end position="138"/>
    </location>
</feature>